<dbReference type="EMBL" id="RCHU02000014">
    <property type="protein sequence ID" value="KAL3572589.1"/>
    <property type="molecule type" value="Genomic_DNA"/>
</dbReference>
<sequence>MESAPCKAILLVATTLLVLLQIPFISELHLSRFLFICSSVACVRLEPRVPFSLLKDQGHTFREQMRLARPRTMSHGRGAIGINYGLNGDNLPAPPAVVDLYDRCHIPSVRLFEPRPEVLQALRGKPLQVILGTRNEDIQSLATTLDAANSWVAANIVPYRCDVNFTYITVGNEAIPGAMSQYIAQAIANMYTALADAAITCIKVSTVVPGSSLSISYPPSAGAFNHEAAAAMSSIAPILLNHGASLMLNVYPYFAYASDTNSMSLDYALLRPGAPVVGDQNLVYDNIFDAMVDAFYAALEKIGEPGLTVVISESGWPTAGNEPITSPENARTYNRNLLNHVQEGRGTPRRPGQPLDVYFFAMFNEDLKQGGIEQHWGFFYPNMQPVYPFWQCS</sequence>
<dbReference type="Proteomes" id="UP000309997">
    <property type="component" value="Unassembled WGS sequence"/>
</dbReference>
<organism evidence="1 2">
    <name type="scientific">Populus alba</name>
    <name type="common">White poplar</name>
    <dbReference type="NCBI Taxonomy" id="43335"/>
    <lineage>
        <taxon>Eukaryota</taxon>
        <taxon>Viridiplantae</taxon>
        <taxon>Streptophyta</taxon>
        <taxon>Embryophyta</taxon>
        <taxon>Tracheophyta</taxon>
        <taxon>Spermatophyta</taxon>
        <taxon>Magnoliopsida</taxon>
        <taxon>eudicotyledons</taxon>
        <taxon>Gunneridae</taxon>
        <taxon>Pentapetalae</taxon>
        <taxon>rosids</taxon>
        <taxon>fabids</taxon>
        <taxon>Malpighiales</taxon>
        <taxon>Salicaceae</taxon>
        <taxon>Saliceae</taxon>
        <taxon>Populus</taxon>
    </lineage>
</organism>
<reference evidence="1 2" key="1">
    <citation type="journal article" date="2024" name="Plant Biotechnol. J.">
        <title>Genome and CRISPR/Cas9 system of a widespread forest tree (Populus alba) in the world.</title>
        <authorList>
            <person name="Liu Y.J."/>
            <person name="Jiang P.F."/>
            <person name="Han X.M."/>
            <person name="Li X.Y."/>
            <person name="Wang H.M."/>
            <person name="Wang Y.J."/>
            <person name="Wang X.X."/>
            <person name="Zeng Q.Y."/>
        </authorList>
    </citation>
    <scope>NUCLEOTIDE SEQUENCE [LARGE SCALE GENOMIC DNA]</scope>
    <source>
        <strain evidence="2">cv. PAL-ZL1</strain>
    </source>
</reference>
<gene>
    <name evidence="1" type="ORF">D5086_026493</name>
</gene>
<proteinExistence type="predicted"/>
<keyword evidence="2" id="KW-1185">Reference proteome</keyword>
<comment type="caution">
    <text evidence="1">The sequence shown here is derived from an EMBL/GenBank/DDBJ whole genome shotgun (WGS) entry which is preliminary data.</text>
</comment>
<accession>A0ACC4B307</accession>
<evidence type="ECO:0000313" key="1">
    <source>
        <dbReference type="EMBL" id="KAL3572589.1"/>
    </source>
</evidence>
<protein>
    <submittedName>
        <fullName evidence="1">Uncharacterized protein</fullName>
    </submittedName>
</protein>
<name>A0ACC4B307_POPAL</name>
<evidence type="ECO:0000313" key="2">
    <source>
        <dbReference type="Proteomes" id="UP000309997"/>
    </source>
</evidence>